<proteinExistence type="predicted"/>
<dbReference type="EMBL" id="QVLV01000006">
    <property type="protein sequence ID" value="RGE61139.1"/>
    <property type="molecule type" value="Genomic_DNA"/>
</dbReference>
<dbReference type="PANTHER" id="PTHR43261">
    <property type="entry name" value="TRANSLATION ELONGATION FACTOR G-RELATED"/>
    <property type="match status" value="1"/>
</dbReference>
<dbReference type="InterPro" id="IPR009000">
    <property type="entry name" value="Transl_B-barrel_sf"/>
</dbReference>
<evidence type="ECO:0000256" key="3">
    <source>
        <dbReference type="ARBA" id="ARBA00023134"/>
    </source>
</evidence>
<keyword evidence="1" id="KW-0547">Nucleotide-binding</keyword>
<dbReference type="Gene3D" id="3.30.70.870">
    <property type="entry name" value="Elongation Factor G (Translational Gtpase), domain 3"/>
    <property type="match status" value="1"/>
</dbReference>
<dbReference type="InterPro" id="IPR005225">
    <property type="entry name" value="Small_GTP-bd"/>
</dbReference>
<keyword evidence="2" id="KW-0648">Protein biosynthesis</keyword>
<comment type="caution">
    <text evidence="5">The sequence shown here is derived from an EMBL/GenBank/DDBJ whole genome shotgun (WGS) entry which is preliminary data.</text>
</comment>
<dbReference type="CDD" id="cd04168">
    <property type="entry name" value="TetM_like"/>
    <property type="match status" value="1"/>
</dbReference>
<dbReference type="GO" id="GO:0005525">
    <property type="term" value="F:GTP binding"/>
    <property type="evidence" value="ECO:0007669"/>
    <property type="project" value="UniProtKB-KW"/>
</dbReference>
<dbReference type="AlphaFoldDB" id="A0A3E3I685"/>
<dbReference type="InterPro" id="IPR041095">
    <property type="entry name" value="EFG_II"/>
</dbReference>
<dbReference type="RefSeq" id="WP_117544592.1">
    <property type="nucleotide sequence ID" value="NZ_QVLV01000006.1"/>
</dbReference>
<dbReference type="InterPro" id="IPR027417">
    <property type="entry name" value="P-loop_NTPase"/>
</dbReference>
<dbReference type="SUPFAM" id="SSF52540">
    <property type="entry name" value="P-loop containing nucleoside triphosphate hydrolases"/>
    <property type="match status" value="1"/>
</dbReference>
<dbReference type="SUPFAM" id="SSF54211">
    <property type="entry name" value="Ribosomal protein S5 domain 2-like"/>
    <property type="match status" value="1"/>
</dbReference>
<dbReference type="PANTHER" id="PTHR43261:SF1">
    <property type="entry name" value="RIBOSOME-RELEASING FACTOR 2, MITOCHONDRIAL"/>
    <property type="match status" value="1"/>
</dbReference>
<dbReference type="Gene3D" id="2.40.30.10">
    <property type="entry name" value="Translation factors"/>
    <property type="match status" value="1"/>
</dbReference>
<dbReference type="SUPFAM" id="SSF50447">
    <property type="entry name" value="Translation proteins"/>
    <property type="match status" value="1"/>
</dbReference>
<feature type="domain" description="Tr-type G" evidence="4">
    <location>
        <begin position="3"/>
        <end position="250"/>
    </location>
</feature>
<dbReference type="InterPro" id="IPR000795">
    <property type="entry name" value="T_Tr_GTP-bd_dom"/>
</dbReference>
<evidence type="ECO:0000256" key="2">
    <source>
        <dbReference type="ARBA" id="ARBA00022917"/>
    </source>
</evidence>
<evidence type="ECO:0000256" key="1">
    <source>
        <dbReference type="ARBA" id="ARBA00022741"/>
    </source>
</evidence>
<dbReference type="PRINTS" id="PR00315">
    <property type="entry name" value="ELONGATNFCT"/>
</dbReference>
<dbReference type="Pfam" id="PF03764">
    <property type="entry name" value="EFG_IV"/>
    <property type="match status" value="1"/>
</dbReference>
<dbReference type="InterPro" id="IPR035647">
    <property type="entry name" value="EFG_III/V"/>
</dbReference>
<dbReference type="Gene3D" id="3.30.230.10">
    <property type="match status" value="1"/>
</dbReference>
<dbReference type="SUPFAM" id="SSF54980">
    <property type="entry name" value="EF-G C-terminal domain-like"/>
    <property type="match status" value="2"/>
</dbReference>
<dbReference type="GO" id="GO:0006412">
    <property type="term" value="P:translation"/>
    <property type="evidence" value="ECO:0007669"/>
    <property type="project" value="UniProtKB-KW"/>
</dbReference>
<dbReference type="Pfam" id="PF00679">
    <property type="entry name" value="EFG_C"/>
    <property type="match status" value="1"/>
</dbReference>
<dbReference type="InterPro" id="IPR000640">
    <property type="entry name" value="EFG_V-like"/>
</dbReference>
<organism evidence="5 6">
    <name type="scientific">Eisenbergiella massiliensis</name>
    <dbReference type="NCBI Taxonomy" id="1720294"/>
    <lineage>
        <taxon>Bacteria</taxon>
        <taxon>Bacillati</taxon>
        <taxon>Bacillota</taxon>
        <taxon>Clostridia</taxon>
        <taxon>Lachnospirales</taxon>
        <taxon>Lachnospiraceae</taxon>
        <taxon>Eisenbergiella</taxon>
    </lineage>
</organism>
<dbReference type="InterPro" id="IPR020568">
    <property type="entry name" value="Ribosomal_Su5_D2-typ_SF"/>
</dbReference>
<protein>
    <submittedName>
        <fullName evidence="5">GTP-binding protein</fullName>
    </submittedName>
</protein>
<dbReference type="Pfam" id="PF00009">
    <property type="entry name" value="GTP_EFTU"/>
    <property type="match status" value="1"/>
</dbReference>
<reference evidence="5" key="1">
    <citation type="submission" date="2018-08" db="EMBL/GenBank/DDBJ databases">
        <title>A genome reference for cultivated species of the human gut microbiota.</title>
        <authorList>
            <person name="Zou Y."/>
            <person name="Xue W."/>
            <person name="Luo G."/>
        </authorList>
    </citation>
    <scope>NUCLEOTIDE SEQUENCE [LARGE SCALE GENOMIC DNA]</scope>
    <source>
        <strain evidence="5">TF05-5AC</strain>
    </source>
</reference>
<name>A0A3E3I685_9FIRM</name>
<evidence type="ECO:0000259" key="4">
    <source>
        <dbReference type="PROSITE" id="PS51722"/>
    </source>
</evidence>
<dbReference type="GO" id="GO:0032790">
    <property type="term" value="P:ribosome disassembly"/>
    <property type="evidence" value="ECO:0007669"/>
    <property type="project" value="TreeGrafter"/>
</dbReference>
<dbReference type="SMART" id="SM00889">
    <property type="entry name" value="EFG_IV"/>
    <property type="match status" value="1"/>
</dbReference>
<dbReference type="Gene3D" id="3.30.70.240">
    <property type="match status" value="1"/>
</dbReference>
<keyword evidence="6" id="KW-1185">Reference proteome</keyword>
<dbReference type="GO" id="GO:0003924">
    <property type="term" value="F:GTPase activity"/>
    <property type="evidence" value="ECO:0007669"/>
    <property type="project" value="InterPro"/>
</dbReference>
<dbReference type="Proteomes" id="UP000260812">
    <property type="component" value="Unassembled WGS sequence"/>
</dbReference>
<gene>
    <name evidence="5" type="ORF">DXC51_11460</name>
</gene>
<sequence>MENRILNLGILAHVDAGKTTLTESLLYHSGIIKSRGSVDRGTTITDSLELEQKRGMTIKASTVSFPIGDVKINLIDTPGHVDFIGEVERSLRALDGVVLVISAREGVQPQTRILFHQMKKMKMPVILFINKTDRVGADYEAVLAQIRTQLSTRIIQMQEVKRMPQQDYTIREYDWADTVYTEQIIMCSEKLLEKYLDGGKVEAEELEACLRFRVGKGRQYPVYAGSALKDLGIEQLMRGIVRWLPVRKPENSRLSAYIYKVEHDECGHKKVFFRVFSGTISQKDRVSAAGTDQEITINNLMTVSRGRQIPAVKVGVNDIGILTDIPALSCGGFIGEACGGKNMGRLMEPMLCVNVAPAEAGDRYRLLDALNVLTEEDPLLKVRVSEQTGEILMDLFGKLQIEILRDTLAERFGVKAEFSGMKTICREKPVSAACAEIRMGEKRNLHRAGIGIRMEPLEAGEGNRYETQVSFGFIEKSFQNAVREGVWKALEEGLEYAVADTRIVFVDADYDSVTSTPADYRRLAPLVVRKALRQAGVIKLEPVMSYRLFAPSGCEKRLMGRLANMQASIDDVGYNGDELEISGQVPFDTAKEFQVELKSMTGGMGIFEMEFLEYRRCRQEGNG</sequence>
<evidence type="ECO:0000313" key="6">
    <source>
        <dbReference type="Proteomes" id="UP000260812"/>
    </source>
</evidence>
<dbReference type="InterPro" id="IPR005517">
    <property type="entry name" value="Transl_elong_EFG/EF2_IV"/>
</dbReference>
<dbReference type="PRINTS" id="PR01037">
    <property type="entry name" value="TCRTETOQM"/>
</dbReference>
<dbReference type="NCBIfam" id="TIGR00231">
    <property type="entry name" value="small_GTP"/>
    <property type="match status" value="1"/>
</dbReference>
<dbReference type="InterPro" id="IPR014721">
    <property type="entry name" value="Ribsml_uS5_D2-typ_fold_subgr"/>
</dbReference>
<dbReference type="PROSITE" id="PS00301">
    <property type="entry name" value="G_TR_1"/>
    <property type="match status" value="1"/>
</dbReference>
<dbReference type="InterPro" id="IPR031157">
    <property type="entry name" value="G_TR_CS"/>
</dbReference>
<keyword evidence="3" id="KW-0342">GTP-binding</keyword>
<dbReference type="Gene3D" id="3.40.50.300">
    <property type="entry name" value="P-loop containing nucleotide triphosphate hydrolases"/>
    <property type="match status" value="1"/>
</dbReference>
<evidence type="ECO:0000313" key="5">
    <source>
        <dbReference type="EMBL" id="RGE61139.1"/>
    </source>
</evidence>
<accession>A0A3E3I685</accession>
<dbReference type="Pfam" id="PF14492">
    <property type="entry name" value="EFG_III"/>
    <property type="match status" value="1"/>
</dbReference>
<dbReference type="GeneID" id="97987475"/>
<dbReference type="PROSITE" id="PS51722">
    <property type="entry name" value="G_TR_2"/>
    <property type="match status" value="1"/>
</dbReference>